<keyword evidence="6 7" id="KW-0472">Membrane</keyword>
<feature type="transmembrane region" description="Helical" evidence="7">
    <location>
        <begin position="68"/>
        <end position="87"/>
    </location>
</feature>
<evidence type="ECO:0000256" key="1">
    <source>
        <dbReference type="ARBA" id="ARBA00004651"/>
    </source>
</evidence>
<keyword evidence="10" id="KW-0378">Hydrolase</keyword>
<keyword evidence="2 7" id="KW-0812">Transmembrane</keyword>
<evidence type="ECO:0000256" key="6">
    <source>
        <dbReference type="ARBA" id="ARBA00023136"/>
    </source>
</evidence>
<sequence>MDTKKSKDRYGMYSNFKYILKNQWNFDKLSILIQFVRVISGVLVALVAILISKIVLDSLENQLSLESILIRMIPAILIFGILTWLNYASEIGMKRLADCLRYNYYVKELNDTAIRQDYSVYISEEGKNLRQRAEIAVGESGQTGMNSFLTNMTELGKNILGFISYFVILVLLNPIIVVLLIVSYAIDAFVSSLIQKWIHKNKDKRAVIKRKLNYMAYKTRALSVAKDIRMYDMSGWLMLHGNDVIDDADKMYTEIENKRFGRSFIEQVLVFLRSGLAYAYLIYIMLHGDMSIGTFTAYFATIAGFGEWLREIVDLISKITESNYYVKDYRTYADSIEQDKEKIDISQLKHPYTITFEDVCYSYPESNKLILDHVSFEIKSGQKYALVGSNGAGKTTLIKLMCGLLAPTSGRVLLNGIDVRNISNIEYYKLFSAIFQDIGLLPASIAKNIALCVEEKIDEKRVWNCLHTAGLEEKVKSLPNGIHTNLIKNISDDGVDLSKGELQKLLLARAIYKESNIIILDEPTAALDPIAENETYQKYNEIVGNKMSIFISHRLSSTKFCDAIIYLKDAVITEFGSHEELMKIDGEYARIFRLQSQYYNSNSYKEIAECQE</sequence>
<reference evidence="10 11" key="1">
    <citation type="submission" date="2018-06" db="EMBL/GenBank/DDBJ databases">
        <authorList>
            <consortium name="Pathogen Informatics"/>
            <person name="Doyle S."/>
        </authorList>
    </citation>
    <scope>NUCLEOTIDE SEQUENCE [LARGE SCALE GENOMIC DNA]</scope>
    <source>
        <strain evidence="10 11">NCTC9836</strain>
    </source>
</reference>
<comment type="subcellular location">
    <subcellularLocation>
        <location evidence="1">Cell membrane</location>
        <topology evidence="1">Multi-pass membrane protein</topology>
    </subcellularLocation>
</comment>
<dbReference type="GO" id="GO:0005524">
    <property type="term" value="F:ATP binding"/>
    <property type="evidence" value="ECO:0007669"/>
    <property type="project" value="UniProtKB-KW"/>
</dbReference>
<keyword evidence="3" id="KW-0547">Nucleotide-binding</keyword>
<evidence type="ECO:0000256" key="5">
    <source>
        <dbReference type="ARBA" id="ARBA00022989"/>
    </source>
</evidence>
<dbReference type="Proteomes" id="UP000254664">
    <property type="component" value="Unassembled WGS sequence"/>
</dbReference>
<dbReference type="SUPFAM" id="SSF52540">
    <property type="entry name" value="P-loop containing nucleoside triphosphate hydrolases"/>
    <property type="match status" value="1"/>
</dbReference>
<dbReference type="Pfam" id="PF00005">
    <property type="entry name" value="ABC_tran"/>
    <property type="match status" value="1"/>
</dbReference>
<dbReference type="Gene3D" id="3.40.50.300">
    <property type="entry name" value="P-loop containing nucleotide triphosphate hydrolases"/>
    <property type="match status" value="1"/>
</dbReference>
<dbReference type="Gene3D" id="1.20.1560.10">
    <property type="entry name" value="ABC transporter type 1, transmembrane domain"/>
    <property type="match status" value="1"/>
</dbReference>
<dbReference type="InterPro" id="IPR027417">
    <property type="entry name" value="P-loop_NTPase"/>
</dbReference>
<keyword evidence="4" id="KW-0067">ATP-binding</keyword>
<evidence type="ECO:0000259" key="9">
    <source>
        <dbReference type="PROSITE" id="PS50929"/>
    </source>
</evidence>
<evidence type="ECO:0000313" key="10">
    <source>
        <dbReference type="EMBL" id="SUY47138.1"/>
    </source>
</evidence>
<dbReference type="GO" id="GO:0015421">
    <property type="term" value="F:ABC-type oligopeptide transporter activity"/>
    <property type="evidence" value="ECO:0007669"/>
    <property type="project" value="TreeGrafter"/>
</dbReference>
<feature type="domain" description="ABC transmembrane type-1" evidence="9">
    <location>
        <begin position="145"/>
        <end position="321"/>
    </location>
</feature>
<dbReference type="EC" id="3.6.3.-" evidence="10"/>
<dbReference type="PROSITE" id="PS50929">
    <property type="entry name" value="ABC_TM1F"/>
    <property type="match status" value="1"/>
</dbReference>
<evidence type="ECO:0000259" key="8">
    <source>
        <dbReference type="PROSITE" id="PS50893"/>
    </source>
</evidence>
<proteinExistence type="predicted"/>
<evidence type="ECO:0000256" key="2">
    <source>
        <dbReference type="ARBA" id="ARBA00022692"/>
    </source>
</evidence>
<dbReference type="SMART" id="SM00382">
    <property type="entry name" value="AAA"/>
    <property type="match status" value="1"/>
</dbReference>
<accession>A0A381J8V0</accession>
<evidence type="ECO:0000256" key="4">
    <source>
        <dbReference type="ARBA" id="ARBA00022840"/>
    </source>
</evidence>
<organism evidence="10 11">
    <name type="scientific">Clostridium putrefaciens</name>
    <dbReference type="NCBI Taxonomy" id="99675"/>
    <lineage>
        <taxon>Bacteria</taxon>
        <taxon>Bacillati</taxon>
        <taxon>Bacillota</taxon>
        <taxon>Clostridia</taxon>
        <taxon>Eubacteriales</taxon>
        <taxon>Clostridiaceae</taxon>
        <taxon>Clostridium</taxon>
    </lineage>
</organism>
<dbReference type="PROSITE" id="PS00211">
    <property type="entry name" value="ABC_TRANSPORTER_1"/>
    <property type="match status" value="1"/>
</dbReference>
<feature type="transmembrane region" description="Helical" evidence="7">
    <location>
        <begin position="162"/>
        <end position="186"/>
    </location>
</feature>
<evidence type="ECO:0000313" key="11">
    <source>
        <dbReference type="Proteomes" id="UP000254664"/>
    </source>
</evidence>
<dbReference type="PANTHER" id="PTHR43394:SF1">
    <property type="entry name" value="ATP-BINDING CASSETTE SUB-FAMILY B MEMBER 10, MITOCHONDRIAL"/>
    <property type="match status" value="1"/>
</dbReference>
<dbReference type="AlphaFoldDB" id="A0A381J8V0"/>
<feature type="transmembrane region" description="Helical" evidence="7">
    <location>
        <begin position="31"/>
        <end position="56"/>
    </location>
</feature>
<dbReference type="InterPro" id="IPR036640">
    <property type="entry name" value="ABC1_TM_sf"/>
</dbReference>
<dbReference type="SUPFAM" id="SSF90123">
    <property type="entry name" value="ABC transporter transmembrane region"/>
    <property type="match status" value="1"/>
</dbReference>
<feature type="domain" description="ABC transporter" evidence="8">
    <location>
        <begin position="354"/>
        <end position="594"/>
    </location>
</feature>
<dbReference type="InterPro" id="IPR039421">
    <property type="entry name" value="Type_1_exporter"/>
</dbReference>
<dbReference type="InterPro" id="IPR017871">
    <property type="entry name" value="ABC_transporter-like_CS"/>
</dbReference>
<evidence type="ECO:0000256" key="7">
    <source>
        <dbReference type="SAM" id="Phobius"/>
    </source>
</evidence>
<dbReference type="EMBL" id="UFWZ01000001">
    <property type="protein sequence ID" value="SUY47138.1"/>
    <property type="molecule type" value="Genomic_DNA"/>
</dbReference>
<dbReference type="GO" id="GO:0016887">
    <property type="term" value="F:ATP hydrolysis activity"/>
    <property type="evidence" value="ECO:0007669"/>
    <property type="project" value="InterPro"/>
</dbReference>
<dbReference type="PROSITE" id="PS50893">
    <property type="entry name" value="ABC_TRANSPORTER_2"/>
    <property type="match status" value="1"/>
</dbReference>
<gene>
    <name evidence="10" type="primary">msbA_4</name>
    <name evidence="10" type="ORF">NCTC9836_01465</name>
</gene>
<dbReference type="RefSeq" id="WP_115641124.1">
    <property type="nucleotide sequence ID" value="NZ_UFWZ01000001.1"/>
</dbReference>
<protein>
    <submittedName>
        <fullName evidence="10">ABC transporter</fullName>
        <ecNumber evidence="10">3.6.3.-</ecNumber>
    </submittedName>
</protein>
<dbReference type="OrthoDB" id="2328604at2"/>
<name>A0A381J8V0_9CLOT</name>
<evidence type="ECO:0000256" key="3">
    <source>
        <dbReference type="ARBA" id="ARBA00022741"/>
    </source>
</evidence>
<dbReference type="InterPro" id="IPR011527">
    <property type="entry name" value="ABC1_TM_dom"/>
</dbReference>
<dbReference type="GO" id="GO:0005886">
    <property type="term" value="C:plasma membrane"/>
    <property type="evidence" value="ECO:0007669"/>
    <property type="project" value="UniProtKB-SubCell"/>
</dbReference>
<dbReference type="InterPro" id="IPR003439">
    <property type="entry name" value="ABC_transporter-like_ATP-bd"/>
</dbReference>
<dbReference type="InterPro" id="IPR003593">
    <property type="entry name" value="AAA+_ATPase"/>
</dbReference>
<keyword evidence="5 7" id="KW-1133">Transmembrane helix</keyword>
<dbReference type="PANTHER" id="PTHR43394">
    <property type="entry name" value="ATP-DEPENDENT PERMEASE MDL1, MITOCHONDRIAL"/>
    <property type="match status" value="1"/>
</dbReference>
<keyword evidence="11" id="KW-1185">Reference proteome</keyword>